<name>A0A0A8L3A7_9SACH</name>
<sequence length="377" mass="38456">MVSFGKLGSLALISGAALVSAASYHVNIDYEEYLDIYFHYRDGGDAVSVAADATGLVVTVDSNSVAASDCQILQSGMLVYSKDGSSDNTLITWDQYEVFHLTHDGSEIKYSSVDAQSCGPITSASAIVTTINNDIATKNVPIEHLSDIGALTSAVASSSVVTTTISGVVTSYTTFCPISSIYGKSVVTVTENDLVTSYTTFCPVSEVVLSPTPKTVTETITSCENNACSATTSESIAVETVAVTRSIENNGVESTYTNGATTNGGATNGDANNGGATNGGATTKATTVPQVQTSISSPQVQTLTSTAAPGDKTSYGTTIVYTSTGESTTAVYASTGKSVTAAAAQSTGSVSVYEGEANFLSINKLAVGMLAVGAAMI</sequence>
<feature type="compositionally biased region" description="Low complexity" evidence="6">
    <location>
        <begin position="257"/>
        <end position="283"/>
    </location>
</feature>
<dbReference type="Pfam" id="PF13928">
    <property type="entry name" value="Flocculin_t3"/>
    <property type="match status" value="2"/>
</dbReference>
<evidence type="ECO:0000313" key="8">
    <source>
        <dbReference type="EMBL" id="CDO92712.1"/>
    </source>
</evidence>
<protein>
    <submittedName>
        <fullName evidence="8">WGS project CCBQ000000000 data, contig MAT</fullName>
    </submittedName>
</protein>
<comment type="caution">
    <text evidence="8">The sequence shown here is derived from an EMBL/GenBank/DDBJ whole genome shotgun (WGS) entry which is preliminary data.</text>
</comment>
<evidence type="ECO:0000256" key="6">
    <source>
        <dbReference type="SAM" id="MobiDB-lite"/>
    </source>
</evidence>
<organism evidence="8 9">
    <name type="scientific">Kluyveromyces dobzhanskii CBS 2104</name>
    <dbReference type="NCBI Taxonomy" id="1427455"/>
    <lineage>
        <taxon>Eukaryota</taxon>
        <taxon>Fungi</taxon>
        <taxon>Dikarya</taxon>
        <taxon>Ascomycota</taxon>
        <taxon>Saccharomycotina</taxon>
        <taxon>Saccharomycetes</taxon>
        <taxon>Saccharomycetales</taxon>
        <taxon>Saccharomycetaceae</taxon>
        <taxon>Kluyveromyces</taxon>
    </lineage>
</organism>
<evidence type="ECO:0000256" key="3">
    <source>
        <dbReference type="ARBA" id="ARBA00022729"/>
    </source>
</evidence>
<keyword evidence="2" id="KW-0472">Membrane</keyword>
<dbReference type="EMBL" id="CCBQ010000018">
    <property type="protein sequence ID" value="CDO92712.1"/>
    <property type="molecule type" value="Genomic_DNA"/>
</dbReference>
<proteinExistence type="predicted"/>
<dbReference type="Proteomes" id="UP000031516">
    <property type="component" value="Unassembled WGS sequence"/>
</dbReference>
<keyword evidence="4" id="KW-0325">Glycoprotein</keyword>
<evidence type="ECO:0000256" key="4">
    <source>
        <dbReference type="ARBA" id="ARBA00023180"/>
    </source>
</evidence>
<dbReference type="AlphaFoldDB" id="A0A0A8L3A7"/>
<evidence type="ECO:0000256" key="7">
    <source>
        <dbReference type="SAM" id="SignalP"/>
    </source>
</evidence>
<evidence type="ECO:0000256" key="5">
    <source>
        <dbReference type="ARBA" id="ARBA00023288"/>
    </source>
</evidence>
<keyword evidence="5" id="KW-0449">Lipoprotein</keyword>
<reference evidence="8 9" key="1">
    <citation type="submission" date="2014-03" db="EMBL/GenBank/DDBJ databases">
        <title>The genome of Kluyveromyces dobzhanskii.</title>
        <authorList>
            <person name="Nystedt B."/>
            <person name="Astrom S."/>
        </authorList>
    </citation>
    <scope>NUCLEOTIDE SEQUENCE [LARGE SCALE GENOMIC DNA]</scope>
    <source>
        <strain evidence="8 9">CBS 2104</strain>
    </source>
</reference>
<feature type="region of interest" description="Disordered" evidence="6">
    <location>
        <begin position="253"/>
        <end position="283"/>
    </location>
</feature>
<accession>A0A0A8L3A7</accession>
<dbReference type="GO" id="GO:0098552">
    <property type="term" value="C:side of membrane"/>
    <property type="evidence" value="ECO:0007669"/>
    <property type="project" value="UniProtKB-KW"/>
</dbReference>
<keyword evidence="9" id="KW-1185">Reference proteome</keyword>
<dbReference type="InterPro" id="IPR025928">
    <property type="entry name" value="Flocculin_t3_rpt"/>
</dbReference>
<evidence type="ECO:0000313" key="9">
    <source>
        <dbReference type="Proteomes" id="UP000031516"/>
    </source>
</evidence>
<gene>
    <name evidence="8" type="ORF">KLDO_g1025</name>
</gene>
<evidence type="ECO:0000256" key="2">
    <source>
        <dbReference type="ARBA" id="ARBA00022622"/>
    </source>
</evidence>
<comment type="subcellular location">
    <subcellularLocation>
        <location evidence="1">Membrane</location>
        <topology evidence="1">Lipid-anchor</topology>
        <topology evidence="1">GPI-anchor</topology>
    </subcellularLocation>
</comment>
<feature type="signal peptide" evidence="7">
    <location>
        <begin position="1"/>
        <end position="21"/>
    </location>
</feature>
<keyword evidence="3 7" id="KW-0732">Signal</keyword>
<dbReference type="OrthoDB" id="4069140at2759"/>
<evidence type="ECO:0000256" key="1">
    <source>
        <dbReference type="ARBA" id="ARBA00004589"/>
    </source>
</evidence>
<keyword evidence="2" id="KW-0336">GPI-anchor</keyword>
<feature type="chain" id="PRO_5002054817" evidence="7">
    <location>
        <begin position="22"/>
        <end position="377"/>
    </location>
</feature>